<evidence type="ECO:0000256" key="3">
    <source>
        <dbReference type="ARBA" id="ARBA00022574"/>
    </source>
</evidence>
<comment type="similarity">
    <text evidence="1">Belongs to the WD repeat LST8 family.</text>
</comment>
<evidence type="ECO:0000313" key="7">
    <source>
        <dbReference type="EMBL" id="BAM79904.1"/>
    </source>
</evidence>
<evidence type="ECO:0000256" key="2">
    <source>
        <dbReference type="ARBA" id="ARBA00018867"/>
    </source>
</evidence>
<dbReference type="SMART" id="SM00320">
    <property type="entry name" value="WD40"/>
    <property type="match status" value="6"/>
</dbReference>
<evidence type="ECO:0000313" key="8">
    <source>
        <dbReference type="Proteomes" id="UP000007014"/>
    </source>
</evidence>
<dbReference type="Gramene" id="CMH260CT">
    <property type="protein sequence ID" value="CMH260CT"/>
    <property type="gene ID" value="CMH260C"/>
</dbReference>
<keyword evidence="3 5" id="KW-0853">WD repeat</keyword>
<dbReference type="OrthoDB" id="400at2759"/>
<evidence type="ECO:0000256" key="5">
    <source>
        <dbReference type="PROSITE-ProRule" id="PRU00221"/>
    </source>
</evidence>
<keyword evidence="8" id="KW-1185">Reference proteome</keyword>
<feature type="repeat" description="WD" evidence="5">
    <location>
        <begin position="73"/>
        <end position="114"/>
    </location>
</feature>
<organism evidence="7 8">
    <name type="scientific">Cyanidioschyzon merolae (strain NIES-3377 / 10D)</name>
    <name type="common">Unicellular red alga</name>
    <dbReference type="NCBI Taxonomy" id="280699"/>
    <lineage>
        <taxon>Eukaryota</taxon>
        <taxon>Rhodophyta</taxon>
        <taxon>Bangiophyceae</taxon>
        <taxon>Cyanidiales</taxon>
        <taxon>Cyanidiaceae</taxon>
        <taxon>Cyanidioschyzon</taxon>
    </lineage>
</organism>
<evidence type="ECO:0000256" key="4">
    <source>
        <dbReference type="ARBA" id="ARBA00022737"/>
    </source>
</evidence>
<dbReference type="PANTHER" id="PTHR19842:SF0">
    <property type="entry name" value="TARGET OF RAPAMYCIN COMPLEX SUBUNIT LST8"/>
    <property type="match status" value="1"/>
</dbReference>
<reference evidence="7 8" key="1">
    <citation type="journal article" date="2004" name="Nature">
        <title>Genome sequence of the ultrasmall unicellular red alga Cyanidioschyzon merolae 10D.</title>
        <authorList>
            <person name="Matsuzaki M."/>
            <person name="Misumi O."/>
            <person name="Shin-i T."/>
            <person name="Maruyama S."/>
            <person name="Takahara M."/>
            <person name="Miyagishima S."/>
            <person name="Mori T."/>
            <person name="Nishida K."/>
            <person name="Yagisawa F."/>
            <person name="Nishida K."/>
            <person name="Yoshida Y."/>
            <person name="Nishimura Y."/>
            <person name="Nakao S."/>
            <person name="Kobayashi T."/>
            <person name="Momoyama Y."/>
            <person name="Higashiyama T."/>
            <person name="Minoda A."/>
            <person name="Sano M."/>
            <person name="Nomoto H."/>
            <person name="Oishi K."/>
            <person name="Hayashi H."/>
            <person name="Ohta F."/>
            <person name="Nishizaka S."/>
            <person name="Haga S."/>
            <person name="Miura S."/>
            <person name="Morishita T."/>
            <person name="Kabeya Y."/>
            <person name="Terasawa K."/>
            <person name="Suzuki Y."/>
            <person name="Ishii Y."/>
            <person name="Asakawa S."/>
            <person name="Takano H."/>
            <person name="Ohta N."/>
            <person name="Kuroiwa H."/>
            <person name="Tanaka K."/>
            <person name="Shimizu N."/>
            <person name="Sugano S."/>
            <person name="Sato N."/>
            <person name="Nozaki H."/>
            <person name="Ogasawara N."/>
            <person name="Kohara Y."/>
            <person name="Kuroiwa T."/>
        </authorList>
    </citation>
    <scope>NUCLEOTIDE SEQUENCE [LARGE SCALE GENOMIC DNA]</scope>
    <source>
        <strain evidence="7 8">10D</strain>
    </source>
</reference>
<feature type="repeat" description="WD" evidence="5">
    <location>
        <begin position="307"/>
        <end position="348"/>
    </location>
</feature>
<dbReference type="PROSITE" id="PS50082">
    <property type="entry name" value="WD_REPEATS_2"/>
    <property type="match status" value="4"/>
</dbReference>
<dbReference type="STRING" id="280699.M1V7M5"/>
<feature type="repeat" description="WD" evidence="5">
    <location>
        <begin position="1"/>
        <end position="29"/>
    </location>
</feature>
<dbReference type="InterPro" id="IPR019775">
    <property type="entry name" value="WD40_repeat_CS"/>
</dbReference>
<reference evidence="7 8" key="2">
    <citation type="journal article" date="2007" name="BMC Biol.">
        <title>A 100%-complete sequence reveals unusually simple genomic features in the hot-spring red alga Cyanidioschyzon merolae.</title>
        <authorList>
            <person name="Nozaki H."/>
            <person name="Takano H."/>
            <person name="Misumi O."/>
            <person name="Terasawa K."/>
            <person name="Matsuzaki M."/>
            <person name="Maruyama S."/>
            <person name="Nishida K."/>
            <person name="Yagisawa F."/>
            <person name="Yoshida Y."/>
            <person name="Fujiwara T."/>
            <person name="Takio S."/>
            <person name="Tamura K."/>
            <person name="Chung S.J."/>
            <person name="Nakamura S."/>
            <person name="Kuroiwa H."/>
            <person name="Tanaka K."/>
            <person name="Sato N."/>
            <person name="Kuroiwa T."/>
        </authorList>
    </citation>
    <scope>NUCLEOTIDE SEQUENCE [LARGE SCALE GENOMIC DNA]</scope>
    <source>
        <strain evidence="7 8">10D</strain>
    </source>
</reference>
<feature type="repeat" description="WD" evidence="5">
    <location>
        <begin position="260"/>
        <end position="294"/>
    </location>
</feature>
<dbReference type="OMA" id="VQRNYKH"/>
<protein>
    <recommendedName>
        <fullName evidence="2">Target of rapamycin complex subunit LST8</fullName>
    </recommendedName>
</protein>
<dbReference type="AlphaFoldDB" id="M1V7M5"/>
<dbReference type="InterPro" id="IPR001680">
    <property type="entry name" value="WD40_rpt"/>
</dbReference>
<dbReference type="GO" id="GO:0031929">
    <property type="term" value="P:TOR signaling"/>
    <property type="evidence" value="ECO:0007669"/>
    <property type="project" value="InterPro"/>
</dbReference>
<dbReference type="GO" id="GO:0031932">
    <property type="term" value="C:TORC2 complex"/>
    <property type="evidence" value="ECO:0007669"/>
    <property type="project" value="InterPro"/>
</dbReference>
<dbReference type="PROSITE" id="PS50294">
    <property type="entry name" value="WD_REPEATS_REGION"/>
    <property type="match status" value="1"/>
</dbReference>
<dbReference type="KEGG" id="cme:CYME_CMH260C"/>
<dbReference type="InterPro" id="IPR015943">
    <property type="entry name" value="WD40/YVTN_repeat-like_dom_sf"/>
</dbReference>
<dbReference type="Gene3D" id="2.130.10.10">
    <property type="entry name" value="YVTN repeat-like/Quinoprotein amine dehydrogenase"/>
    <property type="match status" value="2"/>
</dbReference>
<dbReference type="InterPro" id="IPR011047">
    <property type="entry name" value="Quinoprotein_ADH-like_sf"/>
</dbReference>
<dbReference type="GO" id="GO:0031931">
    <property type="term" value="C:TORC1 complex"/>
    <property type="evidence" value="ECO:0007669"/>
    <property type="project" value="InterPro"/>
</dbReference>
<dbReference type="PROSITE" id="PS00678">
    <property type="entry name" value="WD_REPEATS_1"/>
    <property type="match status" value="2"/>
</dbReference>
<dbReference type="HOGENOM" id="CLU_000288_57_5_1"/>
<dbReference type="InterPro" id="IPR037588">
    <property type="entry name" value="MLST8"/>
</dbReference>
<name>M1V7M5_CYAM1</name>
<proteinExistence type="inferred from homology"/>
<evidence type="ECO:0000256" key="1">
    <source>
        <dbReference type="ARBA" id="ARBA00009890"/>
    </source>
</evidence>
<accession>M1V7M5</accession>
<dbReference type="RefSeq" id="XP_005536190.1">
    <property type="nucleotide sequence ID" value="XM_005536133.1"/>
</dbReference>
<dbReference type="GO" id="GO:0032956">
    <property type="term" value="P:regulation of actin cytoskeleton organization"/>
    <property type="evidence" value="ECO:0007669"/>
    <property type="project" value="TreeGrafter"/>
</dbReference>
<dbReference type="GeneID" id="16993580"/>
<feature type="compositionally biased region" description="Polar residues" evidence="6">
    <location>
        <begin position="229"/>
        <end position="239"/>
    </location>
</feature>
<sequence length="366" mass="40476">MSKKVILATGGYDHTVRFWEAASGVCFRTIQFPESHINRLVFSPDKVFLAVAANPRIVVFDALNNVASPVIGLEGHRGNVVSVGYEAFGSWLYSGSEDGTICTWDPRSGKRSHVFCNRAGVTAVCLHPSQRELISADCQGTVRTWDLIANRLNRELKPQDDVPISTMALAADGSLLSVCNHEGACYVWRVCQAGTGTGEADAEFYELERLRDASPIPLTRSDSDLTEMQHWNRSPSRQRVVQRPGTPATEPVDFQPSTTWSAHTRYVLQSSFSPNGKMLAMALDSGFIRLWGVQRSVGATWQQTQVLGRHQKWAWDLVFSDNSEFLFSCSSDRRACLWDLSSGSVIRTYEGHKLAVTALAVSVTTL</sequence>
<evidence type="ECO:0000256" key="6">
    <source>
        <dbReference type="SAM" id="MobiDB-lite"/>
    </source>
</evidence>
<gene>
    <name evidence="7" type="ORF">CYME_CMH260C</name>
</gene>
<dbReference type="eggNOG" id="KOG0315">
    <property type="taxonomic scope" value="Eukaryota"/>
</dbReference>
<dbReference type="Pfam" id="PF00400">
    <property type="entry name" value="WD40"/>
    <property type="match status" value="4"/>
</dbReference>
<keyword evidence="4" id="KW-0677">Repeat</keyword>
<dbReference type="Proteomes" id="UP000007014">
    <property type="component" value="Chromosome 8"/>
</dbReference>
<dbReference type="SUPFAM" id="SSF50998">
    <property type="entry name" value="Quinoprotein alcohol dehydrogenase-like"/>
    <property type="match status" value="1"/>
</dbReference>
<dbReference type="PANTHER" id="PTHR19842">
    <property type="entry name" value="G BETA-LIKE PROTEIN GBL"/>
    <property type="match status" value="1"/>
</dbReference>
<dbReference type="EMBL" id="AP006490">
    <property type="protein sequence ID" value="BAM79904.1"/>
    <property type="molecule type" value="Genomic_DNA"/>
</dbReference>
<feature type="region of interest" description="Disordered" evidence="6">
    <location>
        <begin position="229"/>
        <end position="255"/>
    </location>
</feature>